<evidence type="ECO:0000256" key="7">
    <source>
        <dbReference type="RuleBase" id="RU079119"/>
    </source>
</evidence>
<proteinExistence type="inferred from homology"/>
<dbReference type="PROSITE" id="PS50216">
    <property type="entry name" value="DHHC"/>
    <property type="match status" value="2"/>
</dbReference>
<dbReference type="EC" id="2.3.1.225" evidence="7"/>
<dbReference type="InterPro" id="IPR039859">
    <property type="entry name" value="PFA4/ZDH16/20/ERF2-like"/>
</dbReference>
<comment type="caution">
    <text evidence="10">The sequence shown here is derived from an EMBL/GenBank/DDBJ whole genome shotgun (WGS) entry which is preliminary data.</text>
</comment>
<sequence length="598" mass="68383">MSPGSSTESYPAAEYIFFVAAVCGLTASVVAIAYWIGLPYWWNKSPWATVVLMIIGHWLLINICFHYYMAANTHPGYPPEGALIPEAASICKKCIAPKPPRTHHCSVCNKCILKMDHHCQISLEEVLIANMLPVLQYYRLSRFQGNEIRKKKGFCPYSEALHNICHHAVRSMLAKALKEVGFTVHQEVQGLATQGSVRRIDIIAIKNNSAYILDPTIRFETHADQPHEVDSEKKCIYEPTIPFYKYKYSLSHIDVIGLMVGARGTIPSFFANKCKNLGLTYSIVKEIAISALKGSVQILRNHLYRSDNGNFKMLFDVEGFFKQRSKRQPPTPRQRGRSPEAYPQTMYTSRGSLREHLYVIRFVKSGNLFIREANFLLLLQTKDKSWLNNCIGHYNHRYFFMYMAYMCVGVLFLIIFGFQLAYNEVWIGVEEMDEDDDSRIEGHPVRFNNSVLIPVTELMANVSLLETSQPYEGRSLRQSCLIYMAFINTGVLIALGALTLWHARLISRGETSIEANINKAETKRLAEKSKVYINPYDFGRRKNWRLFLGIVRGRTWRHVLLPSPHKPTGEGLTWHTVHSDTEDDSEDDSNKGEYMKDP</sequence>
<reference evidence="10 11" key="1">
    <citation type="journal article" date="2022" name="Allergy">
        <title>Genome assembly and annotation of Periplaneta americana reveal a comprehensive cockroach allergen profile.</title>
        <authorList>
            <person name="Wang L."/>
            <person name="Xiong Q."/>
            <person name="Saelim N."/>
            <person name="Wang L."/>
            <person name="Nong W."/>
            <person name="Wan A.T."/>
            <person name="Shi M."/>
            <person name="Liu X."/>
            <person name="Cao Q."/>
            <person name="Hui J.H.L."/>
            <person name="Sookrung N."/>
            <person name="Leung T.F."/>
            <person name="Tungtrongchitr A."/>
            <person name="Tsui S.K.W."/>
        </authorList>
    </citation>
    <scope>NUCLEOTIDE SEQUENCE [LARGE SCALE GENOMIC DNA]</scope>
    <source>
        <strain evidence="10">PWHHKU_190912</strain>
    </source>
</reference>
<evidence type="ECO:0000256" key="8">
    <source>
        <dbReference type="SAM" id="MobiDB-lite"/>
    </source>
</evidence>
<protein>
    <recommendedName>
        <fullName evidence="7">Palmitoyltransferase</fullName>
        <ecNumber evidence="7">2.3.1.225</ecNumber>
    </recommendedName>
</protein>
<evidence type="ECO:0000256" key="3">
    <source>
        <dbReference type="ARBA" id="ARBA00022692"/>
    </source>
</evidence>
<evidence type="ECO:0000259" key="9">
    <source>
        <dbReference type="Pfam" id="PF01529"/>
    </source>
</evidence>
<organism evidence="10 11">
    <name type="scientific">Periplaneta americana</name>
    <name type="common">American cockroach</name>
    <name type="synonym">Blatta americana</name>
    <dbReference type="NCBI Taxonomy" id="6978"/>
    <lineage>
        <taxon>Eukaryota</taxon>
        <taxon>Metazoa</taxon>
        <taxon>Ecdysozoa</taxon>
        <taxon>Arthropoda</taxon>
        <taxon>Hexapoda</taxon>
        <taxon>Insecta</taxon>
        <taxon>Pterygota</taxon>
        <taxon>Neoptera</taxon>
        <taxon>Polyneoptera</taxon>
        <taxon>Dictyoptera</taxon>
        <taxon>Blattodea</taxon>
        <taxon>Blattoidea</taxon>
        <taxon>Blattidae</taxon>
        <taxon>Blattinae</taxon>
        <taxon>Periplaneta</taxon>
    </lineage>
</organism>
<feature type="transmembrane region" description="Helical" evidence="7">
    <location>
        <begin position="399"/>
        <end position="422"/>
    </location>
</feature>
<keyword evidence="5 7" id="KW-0472">Membrane</keyword>
<comment type="similarity">
    <text evidence="7">Belongs to the DHHC palmitoyltransferase family.</text>
</comment>
<keyword evidence="2 7" id="KW-0808">Transferase</keyword>
<comment type="catalytic activity">
    <reaction evidence="7">
        <text>L-cysteinyl-[protein] + hexadecanoyl-CoA = S-hexadecanoyl-L-cysteinyl-[protein] + CoA</text>
        <dbReference type="Rhea" id="RHEA:36683"/>
        <dbReference type="Rhea" id="RHEA-COMP:10131"/>
        <dbReference type="Rhea" id="RHEA-COMP:11032"/>
        <dbReference type="ChEBI" id="CHEBI:29950"/>
        <dbReference type="ChEBI" id="CHEBI:57287"/>
        <dbReference type="ChEBI" id="CHEBI:57379"/>
        <dbReference type="ChEBI" id="CHEBI:74151"/>
        <dbReference type="EC" id="2.3.1.225"/>
    </reaction>
</comment>
<feature type="region of interest" description="Disordered" evidence="8">
    <location>
        <begin position="324"/>
        <end position="344"/>
    </location>
</feature>
<feature type="transmembrane region" description="Helical" evidence="7">
    <location>
        <begin position="12"/>
        <end position="35"/>
    </location>
</feature>
<name>A0ABQ8S6N5_PERAM</name>
<feature type="domain" description="Palmitoyltransferase DHHC" evidence="9">
    <location>
        <begin position="386"/>
        <end position="515"/>
    </location>
</feature>
<comment type="subcellular location">
    <subcellularLocation>
        <location evidence="1">Membrane</location>
        <topology evidence="1">Multi-pass membrane protein</topology>
    </subcellularLocation>
</comment>
<dbReference type="Pfam" id="PF01529">
    <property type="entry name" value="DHHC"/>
    <property type="match status" value="2"/>
</dbReference>
<evidence type="ECO:0000313" key="10">
    <source>
        <dbReference type="EMBL" id="KAJ4429702.1"/>
    </source>
</evidence>
<comment type="domain">
    <text evidence="7">The DHHC domain is required for palmitoyltransferase activity.</text>
</comment>
<feature type="transmembrane region" description="Helical" evidence="7">
    <location>
        <begin position="47"/>
        <end position="68"/>
    </location>
</feature>
<evidence type="ECO:0000256" key="6">
    <source>
        <dbReference type="ARBA" id="ARBA00023315"/>
    </source>
</evidence>
<evidence type="ECO:0000256" key="2">
    <source>
        <dbReference type="ARBA" id="ARBA00022679"/>
    </source>
</evidence>
<evidence type="ECO:0000256" key="1">
    <source>
        <dbReference type="ARBA" id="ARBA00004141"/>
    </source>
</evidence>
<gene>
    <name evidence="10" type="ORF">ANN_21905</name>
</gene>
<accession>A0ABQ8S6N5</accession>
<keyword evidence="6 7" id="KW-0012">Acyltransferase</keyword>
<dbReference type="PANTHER" id="PTHR12246">
    <property type="entry name" value="PALMITOYLTRANSFERASE ZDHHC16"/>
    <property type="match status" value="1"/>
</dbReference>
<evidence type="ECO:0000256" key="5">
    <source>
        <dbReference type="ARBA" id="ARBA00023136"/>
    </source>
</evidence>
<feature type="transmembrane region" description="Helical" evidence="7">
    <location>
        <begin position="481"/>
        <end position="501"/>
    </location>
</feature>
<dbReference type="Proteomes" id="UP001148838">
    <property type="component" value="Unassembled WGS sequence"/>
</dbReference>
<feature type="domain" description="Palmitoyltransferase DHHC" evidence="9">
    <location>
        <begin position="87"/>
        <end position="121"/>
    </location>
</feature>
<feature type="compositionally biased region" description="Basic and acidic residues" evidence="8">
    <location>
        <begin position="588"/>
        <end position="598"/>
    </location>
</feature>
<evidence type="ECO:0000256" key="4">
    <source>
        <dbReference type="ARBA" id="ARBA00022989"/>
    </source>
</evidence>
<keyword evidence="3 7" id="KW-0812">Transmembrane</keyword>
<dbReference type="EMBL" id="JAJSOF020000033">
    <property type="protein sequence ID" value="KAJ4429702.1"/>
    <property type="molecule type" value="Genomic_DNA"/>
</dbReference>
<evidence type="ECO:0000313" key="11">
    <source>
        <dbReference type="Proteomes" id="UP001148838"/>
    </source>
</evidence>
<dbReference type="InterPro" id="IPR001594">
    <property type="entry name" value="Palmitoyltrfase_DHHC"/>
</dbReference>
<feature type="region of interest" description="Disordered" evidence="8">
    <location>
        <begin position="571"/>
        <end position="598"/>
    </location>
</feature>
<keyword evidence="4 7" id="KW-1133">Transmembrane helix</keyword>
<keyword evidence="11" id="KW-1185">Reference proteome</keyword>